<dbReference type="AlphaFoldDB" id="A0AAD9JGG4"/>
<dbReference type="EMBL" id="JAODUO010002436">
    <property type="protein sequence ID" value="KAK2152551.1"/>
    <property type="molecule type" value="Genomic_DNA"/>
</dbReference>
<protein>
    <recommendedName>
        <fullName evidence="3">Reverse transcriptase domain-containing protein</fullName>
    </recommendedName>
</protein>
<evidence type="ECO:0000313" key="2">
    <source>
        <dbReference type="Proteomes" id="UP001209878"/>
    </source>
</evidence>
<accession>A0AAD9JGG4</accession>
<sequence>MSFLSKLLERVVADRLIAHMRENDLYMPLQSAYRQNCTTETALLHVHDSVIRSIDECKGVILLLIDMSAAFDTTDHAILLNTLSNTIGVKDHCLSWFAAYTYTDNTQCRLPVSSQNHTS</sequence>
<dbReference type="PANTHER" id="PTHR33332">
    <property type="entry name" value="REVERSE TRANSCRIPTASE DOMAIN-CONTAINING PROTEIN"/>
    <property type="match status" value="1"/>
</dbReference>
<reference evidence="1" key="1">
    <citation type="journal article" date="2023" name="Mol. Biol. Evol.">
        <title>Third-Generation Sequencing Reveals the Adaptive Role of the Epigenome in Three Deep-Sea Polychaetes.</title>
        <authorList>
            <person name="Perez M."/>
            <person name="Aroh O."/>
            <person name="Sun Y."/>
            <person name="Lan Y."/>
            <person name="Juniper S.K."/>
            <person name="Young C.R."/>
            <person name="Angers B."/>
            <person name="Qian P.Y."/>
        </authorList>
    </citation>
    <scope>NUCLEOTIDE SEQUENCE</scope>
    <source>
        <strain evidence="1">R07B-5</strain>
    </source>
</reference>
<comment type="caution">
    <text evidence="1">The sequence shown here is derived from an EMBL/GenBank/DDBJ whole genome shotgun (WGS) entry which is preliminary data.</text>
</comment>
<keyword evidence="2" id="KW-1185">Reference proteome</keyword>
<dbReference type="Proteomes" id="UP001209878">
    <property type="component" value="Unassembled WGS sequence"/>
</dbReference>
<gene>
    <name evidence="1" type="ORF">NP493_2443g00003</name>
</gene>
<proteinExistence type="predicted"/>
<evidence type="ECO:0008006" key="3">
    <source>
        <dbReference type="Google" id="ProtNLM"/>
    </source>
</evidence>
<organism evidence="1 2">
    <name type="scientific">Ridgeia piscesae</name>
    <name type="common">Tubeworm</name>
    <dbReference type="NCBI Taxonomy" id="27915"/>
    <lineage>
        <taxon>Eukaryota</taxon>
        <taxon>Metazoa</taxon>
        <taxon>Spiralia</taxon>
        <taxon>Lophotrochozoa</taxon>
        <taxon>Annelida</taxon>
        <taxon>Polychaeta</taxon>
        <taxon>Sedentaria</taxon>
        <taxon>Canalipalpata</taxon>
        <taxon>Sabellida</taxon>
        <taxon>Siboglinidae</taxon>
        <taxon>Ridgeia</taxon>
    </lineage>
</organism>
<name>A0AAD9JGG4_RIDPI</name>
<evidence type="ECO:0000313" key="1">
    <source>
        <dbReference type="EMBL" id="KAK2152551.1"/>
    </source>
</evidence>